<evidence type="ECO:0000313" key="2">
    <source>
        <dbReference type="RefSeq" id="XP_015960189.1"/>
    </source>
</evidence>
<gene>
    <name evidence="2" type="primary">LOC107484088</name>
</gene>
<accession>A0A6P4D354</accession>
<protein>
    <submittedName>
        <fullName evidence="2">Uncharacterized protein LOC107484088</fullName>
    </submittedName>
</protein>
<reference evidence="1" key="1">
    <citation type="journal article" date="2016" name="Nat. Genet.">
        <title>The genome sequences of Arachis duranensis and Arachis ipaensis, the diploid ancestors of cultivated peanut.</title>
        <authorList>
            <person name="Bertioli D.J."/>
            <person name="Cannon S.B."/>
            <person name="Froenicke L."/>
            <person name="Huang G."/>
            <person name="Farmer A.D."/>
            <person name="Cannon E.K."/>
            <person name="Liu X."/>
            <person name="Gao D."/>
            <person name="Clevenger J."/>
            <person name="Dash S."/>
            <person name="Ren L."/>
            <person name="Moretzsohn M.C."/>
            <person name="Shirasawa K."/>
            <person name="Huang W."/>
            <person name="Vidigal B."/>
            <person name="Abernathy B."/>
            <person name="Chu Y."/>
            <person name="Niederhuth C.E."/>
            <person name="Umale P."/>
            <person name="Araujo A.C."/>
            <person name="Kozik A."/>
            <person name="Kim K.D."/>
            <person name="Burow M.D."/>
            <person name="Varshney R.K."/>
            <person name="Wang X."/>
            <person name="Zhang X."/>
            <person name="Barkley N."/>
            <person name="Guimaraes P.M."/>
            <person name="Isobe S."/>
            <person name="Guo B."/>
            <person name="Liao B."/>
            <person name="Stalker H.T."/>
            <person name="Schmitz R.J."/>
            <person name="Scheffler B.E."/>
            <person name="Leal-Bertioli S.C."/>
            <person name="Xun X."/>
            <person name="Jackson S.A."/>
            <person name="Michelmore R."/>
            <person name="Ozias-Akins P."/>
        </authorList>
    </citation>
    <scope>NUCLEOTIDE SEQUENCE [LARGE SCALE GENOMIC DNA]</scope>
    <source>
        <strain evidence="1">cv. V14167</strain>
    </source>
</reference>
<organism evidence="1 2">
    <name type="scientific">Arachis duranensis</name>
    <name type="common">Wild peanut</name>
    <dbReference type="NCBI Taxonomy" id="130453"/>
    <lineage>
        <taxon>Eukaryota</taxon>
        <taxon>Viridiplantae</taxon>
        <taxon>Streptophyta</taxon>
        <taxon>Embryophyta</taxon>
        <taxon>Tracheophyta</taxon>
        <taxon>Spermatophyta</taxon>
        <taxon>Magnoliopsida</taxon>
        <taxon>eudicotyledons</taxon>
        <taxon>Gunneridae</taxon>
        <taxon>Pentapetalae</taxon>
        <taxon>rosids</taxon>
        <taxon>fabids</taxon>
        <taxon>Fabales</taxon>
        <taxon>Fabaceae</taxon>
        <taxon>Papilionoideae</taxon>
        <taxon>50 kb inversion clade</taxon>
        <taxon>dalbergioids sensu lato</taxon>
        <taxon>Dalbergieae</taxon>
        <taxon>Pterocarpus clade</taxon>
        <taxon>Arachis</taxon>
    </lineage>
</organism>
<dbReference type="GeneID" id="107484088"/>
<proteinExistence type="predicted"/>
<reference evidence="2" key="2">
    <citation type="submission" date="2025-08" db="UniProtKB">
        <authorList>
            <consortium name="RefSeq"/>
        </authorList>
    </citation>
    <scope>IDENTIFICATION</scope>
    <source>
        <tissue evidence="2">Whole plant</tissue>
    </source>
</reference>
<dbReference type="PANTHER" id="PTHR33527">
    <property type="entry name" value="OS07G0274300 PROTEIN"/>
    <property type="match status" value="1"/>
</dbReference>
<keyword evidence="1" id="KW-1185">Reference proteome</keyword>
<evidence type="ECO:0000313" key="1">
    <source>
        <dbReference type="Proteomes" id="UP000515211"/>
    </source>
</evidence>
<name>A0A6P4D354_ARADU</name>
<dbReference type="KEGG" id="adu:107484088"/>
<dbReference type="AlphaFoldDB" id="A0A6P4D354"/>
<sequence length="325" mass="36803">MATTMSPLTTEELHHFHKTDRSLFRFLIFKLRRDITQSLLVMALWLWLEHIGYPNLIHTIMQLQNQPSLVAAAVDEAAACLVFLETENLSSGLGGGGGGGLFLTKKLIQRDISIRIFHERRYTALAGIKSVLKNICSRIFLDILHGNKNILQKRNKNNNHHKYGNVLVITSSKKRHNSNFTNLSTSPGFRHTFFGDIIDMMMTPPPQLVEASSSNLGLLHENNIWNGKRPSDDVCKEDRTMFLTFSRGFPVSEKEVRELFGDECVESVTMGGGGGGNDGRQKLYAVMVLKKVAMVDRILNGKRIAKHHINGKHIWTRKFEFHSYC</sequence>
<dbReference type="RefSeq" id="XP_015960189.1">
    <property type="nucleotide sequence ID" value="XM_016104703.2"/>
</dbReference>
<dbReference type="PANTHER" id="PTHR33527:SF18">
    <property type="entry name" value="F13O11.17 PROTEIN"/>
    <property type="match status" value="1"/>
</dbReference>
<dbReference type="OrthoDB" id="1882251at2759"/>
<dbReference type="Proteomes" id="UP000515211">
    <property type="component" value="Chromosome 4"/>
</dbReference>